<reference evidence="4" key="1">
    <citation type="submission" date="2025-08" db="UniProtKB">
        <authorList>
            <consortium name="RefSeq"/>
        </authorList>
    </citation>
    <scope>IDENTIFICATION</scope>
    <source>
        <strain evidence="4">J_2021</strain>
        <tissue evidence="4">Erythrocytes</tissue>
    </source>
</reference>
<dbReference type="RefSeq" id="XP_041417262.1">
    <property type="nucleotide sequence ID" value="XM_041561328.1"/>
</dbReference>
<name>A0A8J1KIV8_XENLA</name>
<feature type="compositionally biased region" description="Polar residues" evidence="1">
    <location>
        <begin position="1042"/>
        <end position="1051"/>
    </location>
</feature>
<dbReference type="InterPro" id="IPR048257">
    <property type="entry name" value="DUF4590"/>
</dbReference>
<feature type="compositionally biased region" description="Basic and acidic residues" evidence="1">
    <location>
        <begin position="536"/>
        <end position="592"/>
    </location>
</feature>
<feature type="compositionally biased region" description="Acidic residues" evidence="1">
    <location>
        <begin position="1081"/>
        <end position="1098"/>
    </location>
</feature>
<dbReference type="KEGG" id="xla:108715509"/>
<sequence>MSHPYVGPLSAYNSLTDKHLTGYFNNTRIRRHLQRSGMITRSGRILTEKEYKINSMRRDHQKYIRQCLAQAIFQKVLDMERYHQIEIKRKLETFARRERIQRIKADHSKTVEEETFALFSPRPPTGPKGGVNRQMITQRELSDSSESVSSPRPNTAPGNMQRPVRLQPLQGYSRNAPKTSSGSKQKESADEQEQQFPRGVDRDLMKLMNTMDHSVGVSPYRLPIINNFMIPAPPPQRKYPKQLKQTMSTSSRGRRFRPTTAPNELELTSKDSGKFHKTILHSNVAVTMVYLRKNVHLSLDDNDFRDEIKVFQQHCGGENLCVFKGRLQEGETFNLISRRHRGFPFSLTFYINGMQVDRLSSCCEYKHRKGARLGGKNGYFGIVNIEGASPCYRCIISMGLDKKPSPPPKKAKDEEYDSNEEKDNDDFKCESIMDKEAINDTERDEEYDEGDDMRKKEIEETSSAYDKTDMEYEEDEEEQEEEYEGGKREDKSEEYEADDEAKDEYDEDFEVEEEKPDEKTNEEGQVDDQVNGKSKSPSDDEKDDLDHEGESNKPSKEATETSDSEKDKRDGHTDSEYEEDKQGKHSITDKEMNIAARKIQLFYRQHRTHQQNIQKKKTERKHSTGSVSSRSTISTSSSEDRSSDEDNEEEAKTSSSEHPEKDNKPTLESSENIQDSVTHLEDETHSEEPANEDPKLEETGETEETETCTKEEITLSEDVMEEPQSHSAEGDNEHCVSPSKNVCEQEAEYEATVHMDESASKSQDHLIHDNKHSENEEEGDGRSFQEKIAEAIDHDEHFNSEPEPSDSSTDEEDDLKNAYNGSKYVCASPDTAAPGQTLPNEEAQLETPEIEEDKEIQNNSVDCDKNSVPDAAEMEEDELKTSNIHTDTEFMGTSTITQKPDDDDVEEQNIPLVTEELLRSSLKSGDTMESELRESILDKEEEAIPVEDGMEQGEITLNEENSDLKDLDASVESSAMLNVENNDTLSVNDTKVEEEDHIEKHETTGILTTEEENVAIITNSVEVEENKLVQEAEQHGSENETVENSATNVLSEENIDKEQTEDGIQEIADTVADTPNANEIIIDEEQNENNDNEGEDTSTDAGNEVDLCTDMENLTSSVIEEGELVEPSAIVKGENEVTSEDIGAENASRAVSPETHDSTECIAIKDDNSNEEQTTEESSENKGLPDDEGDTKEYEEPADSEAMEHAEISDAGNNADSCIDVENLTSSVIEEGELVEPSAIGKAENEVTSEDTGEENASRAVSPETHGSTECIVTEDDNSNKEQTTEESSENKGLPDDEGDTKEYEEPADSEATEHAEISDAGNDADSCIDVENLTSSVIEAGELVEPSAIVKAENEVASEDTGEENASRTVSPETHDSTECIVTEDDNSNEEQTTEESSENKGLPDEEGETKEYEEPADSEALEHAEISDAGNNADSCIDVENLMSSVIEAGELVEPSAVVKAENEVASEDTGEENASRAVSPETHESTECIVIEDDNSKEEQTTEESSENKGLPDEEGETKEYEEPADSEAAEHAEISDAGNNADSCIDVENLMSSVIEAGELVEPSAIVKAENEVASEDTGEENASRAVSPETHESTECIVIEDDNSKEEQTSEESSENKGLPDEEGETKEYEEPADSGALEHAEISDAGNNADSCIDVENLTSSVIEAGELVEPSAIVKAENEVASEDTGEENASRAVSPETHESTECIVIEDDNSKEEQTTEESSENKGLPDEEGETKEYEEPAGSEALEHAEISDAGNNVDLCIDMENTTSAVMVEEGDAPEMEESSDIVKTEDELNAEAIGVESASRAVSPDINDSKECITIEDAKEEQTTEESNEADGVFSDQDGNQGISDVEHSDPSTEEHSSNDPSQEIVSAPEDSSLDTQRESADVKDTSGDMNSKTEGESSDQDNKHFVEQSSETKGESSSVNEETAETGDVDITDLNNGAEKQEEDMDANNIIEHILINSLNETDVHSVDTNEENREPVENADSKEDAVNQIVDEEEIKDIEPLESEISQSEIADNEKPDIEQEEYVQLDTPVTEFTESSENIEESLNKTTGEEEEGEVNETNQEIILNDSENMNPNDQTDEVLNVSAAGEEELENVNSLPDNEVSQAENEDPI</sequence>
<feature type="compositionally biased region" description="Basic and acidic residues" evidence="1">
    <location>
        <begin position="1179"/>
        <end position="1195"/>
    </location>
</feature>
<feature type="region of interest" description="Disordered" evidence="1">
    <location>
        <begin position="403"/>
        <end position="905"/>
    </location>
</feature>
<feature type="compositionally biased region" description="Basic and acidic residues" evidence="1">
    <location>
        <begin position="1154"/>
        <end position="1168"/>
    </location>
</feature>
<feature type="compositionally biased region" description="Polar residues" evidence="1">
    <location>
        <begin position="170"/>
        <end position="183"/>
    </location>
</feature>
<feature type="region of interest" description="Disordered" evidence="1">
    <location>
        <begin position="2044"/>
        <end position="2126"/>
    </location>
</feature>
<evidence type="ECO:0000256" key="1">
    <source>
        <dbReference type="SAM" id="MobiDB-lite"/>
    </source>
</evidence>
<feature type="region of interest" description="Disordered" evidence="1">
    <location>
        <begin position="111"/>
        <end position="198"/>
    </location>
</feature>
<keyword evidence="3" id="KW-1185">Reference proteome</keyword>
<feature type="compositionally biased region" description="Acidic residues" evidence="1">
    <location>
        <begin position="1493"/>
        <end position="1508"/>
    </location>
</feature>
<dbReference type="Pfam" id="PF15257">
    <property type="entry name" value="DUF4590"/>
    <property type="match status" value="1"/>
</dbReference>
<feature type="region of interest" description="Disordered" evidence="1">
    <location>
        <begin position="1346"/>
        <end position="1434"/>
    </location>
</feature>
<evidence type="ECO:0000259" key="2">
    <source>
        <dbReference type="Pfam" id="PF15257"/>
    </source>
</evidence>
<feature type="compositionally biased region" description="Acidic residues" evidence="1">
    <location>
        <begin position="1383"/>
        <end position="1398"/>
    </location>
</feature>
<feature type="compositionally biased region" description="Acidic residues" evidence="1">
    <location>
        <begin position="1603"/>
        <end position="1618"/>
    </location>
</feature>
<feature type="compositionally biased region" description="Basic and acidic residues" evidence="1">
    <location>
        <begin position="1729"/>
        <end position="1745"/>
    </location>
</feature>
<feature type="compositionally biased region" description="Acidic residues" evidence="1">
    <location>
        <begin position="492"/>
        <end position="515"/>
    </location>
</feature>
<feature type="region of interest" description="Disordered" evidence="1">
    <location>
        <begin position="1463"/>
        <end position="1544"/>
    </location>
</feature>
<feature type="compositionally biased region" description="Basic and acidic residues" evidence="1">
    <location>
        <begin position="751"/>
        <end position="800"/>
    </location>
</feature>
<dbReference type="InterPro" id="IPR027962">
    <property type="entry name" value="ERICH3"/>
</dbReference>
<dbReference type="PANTHER" id="PTHR23034:SF2">
    <property type="entry name" value="GLUTAMATE-RICH PROTEIN 3"/>
    <property type="match status" value="1"/>
</dbReference>
<feature type="compositionally biased region" description="Basic and acidic residues" evidence="1">
    <location>
        <begin position="419"/>
        <end position="441"/>
    </location>
</feature>
<feature type="region of interest" description="Disordered" evidence="1">
    <location>
        <begin position="1574"/>
        <end position="1657"/>
    </location>
</feature>
<feature type="compositionally biased region" description="Polar residues" evidence="1">
    <location>
        <begin position="2108"/>
        <end position="2120"/>
    </location>
</feature>
<feature type="domain" description="DUF4590" evidence="2">
    <location>
        <begin position="296"/>
        <end position="409"/>
    </location>
</feature>
<feature type="region of interest" description="Disordered" evidence="1">
    <location>
        <begin position="975"/>
        <end position="1011"/>
    </location>
</feature>
<feature type="compositionally biased region" description="Basic and acidic residues" evidence="1">
    <location>
        <begin position="678"/>
        <end position="698"/>
    </location>
</feature>
<feature type="compositionally biased region" description="Basic and acidic residues" evidence="1">
    <location>
        <begin position="1858"/>
        <end position="1871"/>
    </location>
</feature>
<proteinExistence type="predicted"/>
<dbReference type="Proteomes" id="UP000186698">
    <property type="component" value="Chromosome 4S"/>
</dbReference>
<evidence type="ECO:0000313" key="3">
    <source>
        <dbReference type="Proteomes" id="UP000186698"/>
    </source>
</evidence>
<feature type="compositionally biased region" description="Acidic residues" evidence="1">
    <location>
        <begin position="442"/>
        <end position="451"/>
    </location>
</feature>
<dbReference type="OrthoDB" id="120976at2759"/>
<feature type="compositionally biased region" description="Basic and acidic residues" evidence="1">
    <location>
        <begin position="1399"/>
        <end position="1415"/>
    </location>
</feature>
<feature type="region of interest" description="Disordered" evidence="1">
    <location>
        <begin position="917"/>
        <end position="951"/>
    </location>
</feature>
<feature type="compositionally biased region" description="Low complexity" evidence="1">
    <location>
        <begin position="624"/>
        <end position="637"/>
    </location>
</feature>
<feature type="compositionally biased region" description="Acidic residues" evidence="1">
    <location>
        <begin position="1169"/>
        <end position="1178"/>
    </location>
</feature>
<evidence type="ECO:0000313" key="4">
    <source>
        <dbReference type="RefSeq" id="XP_041417262.1"/>
    </source>
</evidence>
<feature type="compositionally biased region" description="Basic and acidic residues" evidence="1">
    <location>
        <begin position="1278"/>
        <end position="1305"/>
    </location>
</feature>
<feature type="compositionally biased region" description="Acidic residues" evidence="1">
    <location>
        <begin position="1936"/>
        <end position="1945"/>
    </location>
</feature>
<feature type="region of interest" description="Disordered" evidence="1">
    <location>
        <begin position="1808"/>
        <end position="1960"/>
    </location>
</feature>
<dbReference type="GeneID" id="108715509"/>
<feature type="region of interest" description="Disordered" evidence="1">
    <location>
        <begin position="1684"/>
        <end position="1761"/>
    </location>
</feature>
<feature type="compositionally biased region" description="Basic and acidic residues" evidence="1">
    <location>
        <begin position="1981"/>
        <end position="2000"/>
    </location>
</feature>
<feature type="compositionally biased region" description="Acidic residues" evidence="1">
    <location>
        <begin position="471"/>
        <end position="483"/>
    </location>
</feature>
<protein>
    <submittedName>
        <fullName evidence="4">Glutamate-rich protein 3 isoform X1</fullName>
    </submittedName>
</protein>
<feature type="compositionally biased region" description="Polar residues" evidence="1">
    <location>
        <begin position="666"/>
        <end position="677"/>
    </location>
</feature>
<feature type="compositionally biased region" description="Polar residues" evidence="1">
    <location>
        <begin position="975"/>
        <end position="989"/>
    </location>
</feature>
<feature type="compositionally biased region" description="Acidic residues" evidence="1">
    <location>
        <begin position="1713"/>
        <end position="1728"/>
    </location>
</feature>
<feature type="compositionally biased region" description="Basic residues" evidence="1">
    <location>
        <begin position="604"/>
        <end position="620"/>
    </location>
</feature>
<dbReference type="PANTHER" id="PTHR23034">
    <property type="entry name" value="GLUTAMATE-RICH PROTEIN 3"/>
    <property type="match status" value="1"/>
</dbReference>
<feature type="compositionally biased region" description="Basic and acidic residues" evidence="1">
    <location>
        <begin position="1509"/>
        <end position="1525"/>
    </location>
</feature>
<gene>
    <name evidence="4" type="primary">erich3.S</name>
</gene>
<feature type="compositionally biased region" description="Acidic residues" evidence="1">
    <location>
        <begin position="939"/>
        <end position="951"/>
    </location>
</feature>
<feature type="region of interest" description="Disordered" evidence="1">
    <location>
        <begin position="1981"/>
        <end position="2001"/>
    </location>
</feature>
<feature type="compositionally biased region" description="Basic and acidic residues" evidence="1">
    <location>
        <begin position="650"/>
        <end position="665"/>
    </location>
</feature>
<feature type="compositionally biased region" description="Polar residues" evidence="1">
    <location>
        <begin position="881"/>
        <end position="898"/>
    </location>
</feature>
<feature type="compositionally biased region" description="Basic and acidic residues" evidence="1">
    <location>
        <begin position="1820"/>
        <end position="1835"/>
    </location>
</feature>
<feature type="region of interest" description="Disordered" evidence="1">
    <location>
        <begin position="1030"/>
        <end position="1329"/>
    </location>
</feature>
<accession>A0A8J1KIV8</accession>
<feature type="compositionally biased region" description="Basic and acidic residues" evidence="1">
    <location>
        <begin position="1889"/>
        <end position="1928"/>
    </location>
</feature>
<feature type="compositionally biased region" description="Basic and acidic residues" evidence="1">
    <location>
        <begin position="1619"/>
        <end position="1635"/>
    </location>
</feature>
<organism evidence="3 4">
    <name type="scientific">Xenopus laevis</name>
    <name type="common">African clawed frog</name>
    <dbReference type="NCBI Taxonomy" id="8355"/>
    <lineage>
        <taxon>Eukaryota</taxon>
        <taxon>Metazoa</taxon>
        <taxon>Chordata</taxon>
        <taxon>Craniata</taxon>
        <taxon>Vertebrata</taxon>
        <taxon>Euteleostomi</taxon>
        <taxon>Amphibia</taxon>
        <taxon>Batrachia</taxon>
        <taxon>Anura</taxon>
        <taxon>Pipoidea</taxon>
        <taxon>Pipidae</taxon>
        <taxon>Xenopodinae</taxon>
        <taxon>Xenopus</taxon>
        <taxon>Xenopus</taxon>
    </lineage>
</organism>
<dbReference type="CTD" id="108715509"/>